<feature type="domain" description="C-type lectin" evidence="14">
    <location>
        <begin position="1243"/>
        <end position="1356"/>
    </location>
</feature>
<evidence type="ECO:0000256" key="9">
    <source>
        <dbReference type="ARBA" id="ARBA00023170"/>
    </source>
</evidence>
<name>A0AAW1FWZ3_ZOAVI</name>
<feature type="domain" description="C-type lectin" evidence="14">
    <location>
        <begin position="487"/>
        <end position="602"/>
    </location>
</feature>
<dbReference type="Pfam" id="PF00059">
    <property type="entry name" value="Lectin_C"/>
    <property type="match status" value="8"/>
</dbReference>
<dbReference type="CDD" id="cd00062">
    <property type="entry name" value="FN2"/>
    <property type="match status" value="1"/>
</dbReference>
<keyword evidence="6 12" id="KW-1133">Transmembrane helix</keyword>
<reference evidence="16 17" key="1">
    <citation type="journal article" date="2024" name="Genome Biol. Evol.">
        <title>Chromosome-level genome assembly of the viviparous eelpout Zoarces viviparus.</title>
        <authorList>
            <person name="Fuhrmann N."/>
            <person name="Brasseur M.V."/>
            <person name="Bakowski C.E."/>
            <person name="Podsiadlowski L."/>
            <person name="Prost S."/>
            <person name="Krehenwinkel H."/>
            <person name="Mayer C."/>
        </authorList>
    </citation>
    <scope>NUCLEOTIDE SEQUENCE [LARGE SCALE GENOMIC DNA]</scope>
    <source>
        <strain evidence="16">NO-MEL_2022_Ind0_liver</strain>
    </source>
</reference>
<dbReference type="PANTHER" id="PTHR22803">
    <property type="entry name" value="MANNOSE, PHOSPHOLIPASE, LECTIN RECEPTOR RELATED"/>
    <property type="match status" value="1"/>
</dbReference>
<dbReference type="Pfam" id="PF00040">
    <property type="entry name" value="fn2"/>
    <property type="match status" value="1"/>
</dbReference>
<feature type="domain" description="C-type lectin" evidence="14">
    <location>
        <begin position="207"/>
        <end position="322"/>
    </location>
</feature>
<organism evidence="16 17">
    <name type="scientific">Zoarces viviparus</name>
    <name type="common">Viviparous eelpout</name>
    <name type="synonym">Blennius viviparus</name>
    <dbReference type="NCBI Taxonomy" id="48416"/>
    <lineage>
        <taxon>Eukaryota</taxon>
        <taxon>Metazoa</taxon>
        <taxon>Chordata</taxon>
        <taxon>Craniata</taxon>
        <taxon>Vertebrata</taxon>
        <taxon>Euteleostomi</taxon>
        <taxon>Actinopterygii</taxon>
        <taxon>Neopterygii</taxon>
        <taxon>Teleostei</taxon>
        <taxon>Neoteleostei</taxon>
        <taxon>Acanthomorphata</taxon>
        <taxon>Eupercaria</taxon>
        <taxon>Perciformes</taxon>
        <taxon>Cottioidei</taxon>
        <taxon>Zoarcales</taxon>
        <taxon>Zoarcidae</taxon>
        <taxon>Zoarcinae</taxon>
        <taxon>Zoarces</taxon>
    </lineage>
</organism>
<protein>
    <recommendedName>
        <fullName evidence="18">Macrophage mannose receptor 1-like</fullName>
    </recommendedName>
</protein>
<evidence type="ECO:0000256" key="2">
    <source>
        <dbReference type="ARBA" id="ARBA00022583"/>
    </source>
</evidence>
<dbReference type="InterPro" id="IPR035992">
    <property type="entry name" value="Ricin_B-like_lectins"/>
</dbReference>
<evidence type="ECO:0000256" key="10">
    <source>
        <dbReference type="ARBA" id="ARBA00023180"/>
    </source>
</evidence>
<evidence type="ECO:0000256" key="1">
    <source>
        <dbReference type="ARBA" id="ARBA00004167"/>
    </source>
</evidence>
<comment type="subcellular location">
    <subcellularLocation>
        <location evidence="1">Membrane</location>
        <topology evidence="1">Single-pass membrane protein</topology>
    </subcellularLocation>
</comment>
<keyword evidence="7 12" id="KW-0472">Membrane</keyword>
<evidence type="ECO:0000259" key="15">
    <source>
        <dbReference type="PROSITE" id="PS51092"/>
    </source>
</evidence>
<keyword evidence="3 12" id="KW-0812">Transmembrane</keyword>
<evidence type="ECO:0000256" key="11">
    <source>
        <dbReference type="PROSITE-ProRule" id="PRU00479"/>
    </source>
</evidence>
<feature type="domain" description="Fibronectin type-II" evidence="15">
    <location>
        <begin position="149"/>
        <end position="196"/>
    </location>
</feature>
<dbReference type="PROSITE" id="PS00615">
    <property type="entry name" value="C_TYPE_LECTIN_1"/>
    <property type="match status" value="2"/>
</dbReference>
<evidence type="ECO:0000259" key="14">
    <source>
        <dbReference type="PROSITE" id="PS50041"/>
    </source>
</evidence>
<dbReference type="GO" id="GO:0016020">
    <property type="term" value="C:membrane"/>
    <property type="evidence" value="ECO:0007669"/>
    <property type="project" value="UniProtKB-SubCell"/>
</dbReference>
<keyword evidence="17" id="KW-1185">Reference proteome</keyword>
<feature type="transmembrane region" description="Helical" evidence="12">
    <location>
        <begin position="1382"/>
        <end position="1403"/>
    </location>
</feature>
<dbReference type="PROSITE" id="PS50041">
    <property type="entry name" value="C_TYPE_LECTIN_2"/>
    <property type="match status" value="8"/>
</dbReference>
<evidence type="ECO:0008006" key="18">
    <source>
        <dbReference type="Google" id="ProtNLM"/>
    </source>
</evidence>
<feature type="chain" id="PRO_5043609585" description="Macrophage mannose receptor 1-like" evidence="13">
    <location>
        <begin position="20"/>
        <end position="1450"/>
    </location>
</feature>
<dbReference type="InterPro" id="IPR001304">
    <property type="entry name" value="C-type_lectin-like"/>
</dbReference>
<dbReference type="Proteomes" id="UP001488805">
    <property type="component" value="Unassembled WGS sequence"/>
</dbReference>
<evidence type="ECO:0000256" key="12">
    <source>
        <dbReference type="SAM" id="Phobius"/>
    </source>
</evidence>
<evidence type="ECO:0000256" key="8">
    <source>
        <dbReference type="ARBA" id="ARBA00023157"/>
    </source>
</evidence>
<sequence>MKITCTAFVLLIQTLQCLASDDSPFQLTNKDTGFCLVKTNNNCNDMRWTTGDRLLVTQRKKCLGAQGKSAGSEISLYECDEKSDLQKWECKNGTLLALKDQELYIELTADTTAVLSKTIGPNNHITISGTSSGACARTYRELFAIGGNAAGLPCMFPFQYKDQWYSDCTTVDSSEKYLWCSVETKYQNERWGYCPSTSKKGWTIHPITGAYYQLNTQSALTWSQAEESCKQQGASLLSITDPHQQAYVTALLGTGGNKLWTGLILDPEHGWIWSNGRPYRYLKWDSGHPLPNPGQNCAIVDPAVQYSWQSSPCSKKLGYICYSEVAETLPAEAGVTGFCSRPWIPYNGHCFHLNRTQKTWPDAQRECRSEGGDLVSIRNVEEQSFVVAQLGYASTDELWIGLNDRKTEGLFDWIDHSTVSFTSWEFGKPAASIDIRDCVLIRGENGNWADRVCEEKHGSLCMKMSSSKPTGDEVQQDVGCRTGWKRHGSYCYFIGIQTKTFDEAKDDCKSSDSYLADVSNGVDNAFLISLVGLRPEKYFWLGLSNQKNIDQFVWTNRDSVRFTHWNAEMPGHRQGCVAMTTGVFAGLWDLLPCTNKEKYICKHLAEGGVLTPAPPSLPPTTCVDGWNKIGLRQYCFKLFMQSSSTKRTWYEARDYCKAIGGDLASIHSAEELQKLAVRSGSVWIGLSAPDSVSGYVWSDGSPLQFQHWEDGEPNNKNNVESCTEFKMSEWRSSGSWNDVHCETYLNWLCQIRAGVTPNPPPDPVTPDLNRTSDGWLEWNGAQYFFNGNSMAMEEARGFCRRRHGDLVVINSEAESVFLWKQVSKSYGSYWIGLNVDLDKTYGWMDGSSVVFQRWDENQPFFQRNDENCAVMTVSMGFWHVYNCGAEHRIICKRSGSPHANATVAPTVLPTGGCPQNWKKFGSKCYNIINNQNETWHGAKAQCKAMGGNLASIVSREVQVFLTAKLAEAPATELWIGLYNTKDRQFLWTDGRPMRYSNWGNDLSLRLRPMRPMYPASWRYRRWQSMHDFDFDLYERYHMIQHEEKACAVMTPNPKIGLGKWIKRSCNDTNGYICLQNVDPSFPETPEPTMTDYVKIFNDSIKLVSQQMNWDAAKKHCESDGAKLASLRNQWSQTYVEQLALNVIKGPVWIGMNKMETGGYFRYIDGWRLTTTYWGRGEPRTFYSCVLVDVDGKWNTADCNRNMTSICMKSTDVPPTESSAFQGFCPDDPETSRYSHNRNSWQPFRGYCYLFLTERVRWADGSANCLRHGGNLVSIEDPSEQAFIASNILSFQDSQSSFWIGLYKTHKGLWQWLDKATMDYTNWNTEQSPDSGYATIKTADGTWSTASGRYERGYVCKTSKILRSAPQTTVNPSVEPQTRGHSILAVVLVSIAIAIGTGIALFLFKKSGRRLSIPKKLSTFDNPLFFNNEQFDTNKLVENAEEENPGPVTAM</sequence>
<dbReference type="Gene3D" id="2.10.10.10">
    <property type="entry name" value="Fibronectin, type II, collagen-binding"/>
    <property type="match status" value="1"/>
</dbReference>
<dbReference type="Gene3D" id="3.10.100.10">
    <property type="entry name" value="Mannose-Binding Protein A, subunit A"/>
    <property type="match status" value="8"/>
</dbReference>
<dbReference type="CDD" id="cd00037">
    <property type="entry name" value="CLECT"/>
    <property type="match status" value="8"/>
</dbReference>
<comment type="caution">
    <text evidence="16">The sequence shown here is derived from an EMBL/GenBank/DDBJ whole genome shotgun (WGS) entry which is preliminary data.</text>
</comment>
<dbReference type="SUPFAM" id="SSF57440">
    <property type="entry name" value="Kringle-like"/>
    <property type="match status" value="1"/>
</dbReference>
<dbReference type="GO" id="GO:0006897">
    <property type="term" value="P:endocytosis"/>
    <property type="evidence" value="ECO:0007669"/>
    <property type="project" value="UniProtKB-KW"/>
</dbReference>
<keyword evidence="2" id="KW-0254">Endocytosis</keyword>
<evidence type="ECO:0000256" key="4">
    <source>
        <dbReference type="ARBA" id="ARBA00022729"/>
    </source>
</evidence>
<dbReference type="InterPro" id="IPR000772">
    <property type="entry name" value="Ricin_B_lectin"/>
</dbReference>
<dbReference type="InterPro" id="IPR000562">
    <property type="entry name" value="FN_type2_dom"/>
</dbReference>
<feature type="domain" description="C-type lectin" evidence="14">
    <location>
        <begin position="778"/>
        <end position="892"/>
    </location>
</feature>
<proteinExistence type="predicted"/>
<dbReference type="InterPro" id="IPR018378">
    <property type="entry name" value="C-type_lectin_CS"/>
</dbReference>
<comment type="caution">
    <text evidence="11">Lacks conserved residue(s) required for the propagation of feature annotation.</text>
</comment>
<dbReference type="InterPro" id="IPR013806">
    <property type="entry name" value="Kringle-like"/>
</dbReference>
<evidence type="ECO:0000256" key="6">
    <source>
        <dbReference type="ARBA" id="ARBA00022989"/>
    </source>
</evidence>
<evidence type="ECO:0000256" key="5">
    <source>
        <dbReference type="ARBA" id="ARBA00022737"/>
    </source>
</evidence>
<dbReference type="SMART" id="SM00458">
    <property type="entry name" value="RICIN"/>
    <property type="match status" value="1"/>
</dbReference>
<keyword evidence="4 13" id="KW-0732">Signal</keyword>
<dbReference type="InterPro" id="IPR016186">
    <property type="entry name" value="C-type_lectin-like/link_sf"/>
</dbReference>
<dbReference type="PROSITE" id="PS50231">
    <property type="entry name" value="RICIN_B_LECTIN"/>
    <property type="match status" value="1"/>
</dbReference>
<dbReference type="SMART" id="SM00059">
    <property type="entry name" value="FN2"/>
    <property type="match status" value="1"/>
</dbReference>
<dbReference type="Gene3D" id="2.80.10.50">
    <property type="match status" value="1"/>
</dbReference>
<dbReference type="PROSITE" id="PS51092">
    <property type="entry name" value="FN2_2"/>
    <property type="match status" value="1"/>
</dbReference>
<evidence type="ECO:0000313" key="16">
    <source>
        <dbReference type="EMBL" id="KAK9538683.1"/>
    </source>
</evidence>
<keyword evidence="10" id="KW-0325">Glycoprotein</keyword>
<evidence type="ECO:0000256" key="3">
    <source>
        <dbReference type="ARBA" id="ARBA00022692"/>
    </source>
</evidence>
<feature type="domain" description="C-type lectin" evidence="14">
    <location>
        <begin position="631"/>
        <end position="750"/>
    </location>
</feature>
<dbReference type="InterPro" id="IPR036943">
    <property type="entry name" value="FN_type2_sf"/>
</dbReference>
<evidence type="ECO:0000256" key="13">
    <source>
        <dbReference type="SAM" id="SignalP"/>
    </source>
</evidence>
<dbReference type="SUPFAM" id="SSF56436">
    <property type="entry name" value="C-type lectin-like"/>
    <property type="match status" value="8"/>
</dbReference>
<dbReference type="InterPro" id="IPR050111">
    <property type="entry name" value="C-type_lectin/snaclec_domain"/>
</dbReference>
<evidence type="ECO:0000256" key="7">
    <source>
        <dbReference type="ARBA" id="ARBA00023136"/>
    </source>
</evidence>
<feature type="disulfide bond" evidence="11">
    <location>
        <begin position="154"/>
        <end position="180"/>
    </location>
</feature>
<accession>A0AAW1FWZ3</accession>
<feature type="domain" description="C-type lectin" evidence="14">
    <location>
        <begin position="346"/>
        <end position="462"/>
    </location>
</feature>
<feature type="domain" description="C-type lectin" evidence="14">
    <location>
        <begin position="1095"/>
        <end position="1207"/>
    </location>
</feature>
<feature type="signal peptide" evidence="13">
    <location>
        <begin position="1"/>
        <end position="19"/>
    </location>
</feature>
<evidence type="ECO:0000313" key="17">
    <source>
        <dbReference type="Proteomes" id="UP001488805"/>
    </source>
</evidence>
<keyword evidence="9" id="KW-0675">Receptor</keyword>
<dbReference type="SMART" id="SM00034">
    <property type="entry name" value="CLECT"/>
    <property type="match status" value="8"/>
</dbReference>
<keyword evidence="8 11" id="KW-1015">Disulfide bond</keyword>
<dbReference type="FunFam" id="3.10.100.10:FF:000022">
    <property type="entry name" value="Mannose receptor C-type 1"/>
    <property type="match status" value="1"/>
</dbReference>
<feature type="domain" description="C-type lectin" evidence="14">
    <location>
        <begin position="920"/>
        <end position="1074"/>
    </location>
</feature>
<dbReference type="InterPro" id="IPR016187">
    <property type="entry name" value="CTDL_fold"/>
</dbReference>
<dbReference type="SUPFAM" id="SSF50370">
    <property type="entry name" value="Ricin B-like lectins"/>
    <property type="match status" value="1"/>
</dbReference>
<gene>
    <name evidence="16" type="ORF">VZT92_003840</name>
</gene>
<dbReference type="FunFam" id="3.10.100.10:FF:000014">
    <property type="entry name" value="Macrophage mannose receptor 1"/>
    <property type="match status" value="1"/>
</dbReference>
<dbReference type="EMBL" id="JBCEZU010000023">
    <property type="protein sequence ID" value="KAK9538683.1"/>
    <property type="molecule type" value="Genomic_DNA"/>
</dbReference>
<keyword evidence="5" id="KW-0677">Repeat</keyword>